<dbReference type="InterPro" id="IPR006343">
    <property type="entry name" value="DnaB/C_C"/>
</dbReference>
<dbReference type="EMBL" id="CP007646">
    <property type="protein sequence ID" value="AIR10215.1"/>
    <property type="molecule type" value="Genomic_DNA"/>
</dbReference>
<proteinExistence type="inferred from homology"/>
<dbReference type="Gene3D" id="1.10.10.630">
    <property type="entry name" value="DnaD domain-like"/>
    <property type="match status" value="1"/>
</dbReference>
<dbReference type="PANTHER" id="PTHR37293:SF5">
    <property type="entry name" value="DNA REPLICATION PROTEIN"/>
    <property type="match status" value="1"/>
</dbReference>
<dbReference type="InterPro" id="IPR034829">
    <property type="entry name" value="DnaD-like_sf"/>
</dbReference>
<dbReference type="AlphaFoldDB" id="A0A089QBR5"/>
<accession>A0A089QBR5</accession>
<feature type="compositionally biased region" description="Basic and acidic residues" evidence="2">
    <location>
        <begin position="281"/>
        <end position="292"/>
    </location>
</feature>
<dbReference type="Pfam" id="PF13730">
    <property type="entry name" value="HTH_36"/>
    <property type="match status" value="1"/>
</dbReference>
<dbReference type="NCBIfam" id="TIGR01446">
    <property type="entry name" value="DnaD_dom"/>
    <property type="match status" value="1"/>
</dbReference>
<gene>
    <name evidence="4" type="ORF">LSJ_0517c</name>
</gene>
<protein>
    <submittedName>
        <fullName evidence="4">Putative phage associated protein</fullName>
    </submittedName>
</protein>
<sequence>MDGKPSYYSILTANVRYDNRLKANEKLLYSEITALSNKYGYCTAGNEYFSKLYNVSERSITRWIGNLKEFGYLKYVPIYKNDSKKVIERRLYPLANSREPLDKIVYVGRQNCPKPLDKNVEDNITSINTINNNITTTTDTTEIKIIYEFWESNIGNLSPYLYEEIQAIYEDWKEVSKQPKEMILESIKMALDKGVRNISYIKTILKRWYDNRIYNIEDLKADQERFEKNKESKYNKQAKKGNAAGYDAKQWTYLSEEEEMRQFFGDKQKPRKKKKKSMFMDARDQDHSKSDEEAWEAFWNG</sequence>
<evidence type="ECO:0000313" key="4">
    <source>
        <dbReference type="EMBL" id="AIR10215.1"/>
    </source>
</evidence>
<evidence type="ECO:0000313" key="5">
    <source>
        <dbReference type="Proteomes" id="UP000029488"/>
    </source>
</evidence>
<dbReference type="KEGG" id="lsj:LSJ_0517c"/>
<evidence type="ECO:0000256" key="1">
    <source>
        <dbReference type="ARBA" id="ARBA00093462"/>
    </source>
</evidence>
<dbReference type="SUPFAM" id="SSF158499">
    <property type="entry name" value="DnaD domain-like"/>
    <property type="match status" value="1"/>
</dbReference>
<reference evidence="4 5" key="1">
    <citation type="journal article" date="2014" name="BMC Genomics">
        <title>Unusual genome complexity in Lactobacillus salivarius JCM1046.</title>
        <authorList>
            <person name="Raftis E.J."/>
            <person name="Forde B.M."/>
            <person name="Claesson M.J."/>
            <person name="O'Toole P.W."/>
        </authorList>
    </citation>
    <scope>NUCLEOTIDE SEQUENCE [LARGE SCALE GENOMIC DNA]</scope>
    <source>
        <strain evidence="4 5">JCM1046</strain>
    </source>
</reference>
<dbReference type="RefSeq" id="WP_052399035.1">
    <property type="nucleotide sequence ID" value="NZ_CP007646.1"/>
</dbReference>
<comment type="similarity">
    <text evidence="1">Belongs to the DnaB/DnaD family.</text>
</comment>
<name>A0A089QBR5_9LACO</name>
<dbReference type="Pfam" id="PF07261">
    <property type="entry name" value="DnaB_2"/>
    <property type="match status" value="1"/>
</dbReference>
<dbReference type="Proteomes" id="UP000029488">
    <property type="component" value="Chromosome"/>
</dbReference>
<feature type="region of interest" description="Disordered" evidence="2">
    <location>
        <begin position="264"/>
        <end position="301"/>
    </location>
</feature>
<feature type="domain" description="DnaB/C C-terminal" evidence="3">
    <location>
        <begin position="147"/>
        <end position="222"/>
    </location>
</feature>
<dbReference type="PANTHER" id="PTHR37293">
    <property type="entry name" value="PHAGE REPLICATION PROTEIN-RELATED"/>
    <property type="match status" value="1"/>
</dbReference>
<organism evidence="4 5">
    <name type="scientific">Ligilactobacillus salivarius</name>
    <dbReference type="NCBI Taxonomy" id="1624"/>
    <lineage>
        <taxon>Bacteria</taxon>
        <taxon>Bacillati</taxon>
        <taxon>Bacillota</taxon>
        <taxon>Bacilli</taxon>
        <taxon>Lactobacillales</taxon>
        <taxon>Lactobacillaceae</taxon>
        <taxon>Ligilactobacillus</taxon>
    </lineage>
</organism>
<evidence type="ECO:0000256" key="2">
    <source>
        <dbReference type="SAM" id="MobiDB-lite"/>
    </source>
</evidence>
<evidence type="ECO:0000259" key="3">
    <source>
        <dbReference type="Pfam" id="PF07261"/>
    </source>
</evidence>
<dbReference type="InterPro" id="IPR053162">
    <property type="entry name" value="DnaD"/>
</dbReference>